<dbReference type="EMBL" id="AP019400">
    <property type="protein sequence ID" value="BBI35872.1"/>
    <property type="molecule type" value="Genomic_DNA"/>
</dbReference>
<accession>A0A3T1DCP5</accession>
<keyword evidence="2" id="KW-1185">Reference proteome</keyword>
<dbReference type="Pfam" id="PF14022">
    <property type="entry name" value="DUF4238"/>
    <property type="match status" value="1"/>
</dbReference>
<dbReference type="KEGG" id="cohn:KCTCHS21_52710"/>
<sequence>MAEKNRQHYVPKFYLKNFSNTPKAIDTFNLTNAKYIQNASIKDMCQRHNFYGADKRIENLLNEKIETKACSLIREVLETSKFPQSIQDYMHLYMFLLVSEARNLKIAESANQAMDMLSKAILEHYPEIQDLDLNKFTIKLNEPSTYSIEAAIEGTPLVLDLKPLLIVEQTMGARRFITSDNPLIRYNSFYLSKNYPGGFGYINRGAQFFFPISPHMCILLYDEKAYDIPDQQDHILILKKGKDVDQLNELFYLNAHNNVFFEQKTKMEYIERLHHKNRREPRIANLERETNTFRAEDSQGGKLLHFSHNRVRKKFHFSWMKISNYANELIIPAHMGGINRTESPFIREFLEKRKLEFEQERPPSSNKFFRT</sequence>
<dbReference type="RefSeq" id="WP_130614913.1">
    <property type="nucleotide sequence ID" value="NZ_AP019400.1"/>
</dbReference>
<organism evidence="1 2">
    <name type="scientific">Cohnella abietis</name>
    <dbReference type="NCBI Taxonomy" id="2507935"/>
    <lineage>
        <taxon>Bacteria</taxon>
        <taxon>Bacillati</taxon>
        <taxon>Bacillota</taxon>
        <taxon>Bacilli</taxon>
        <taxon>Bacillales</taxon>
        <taxon>Paenibacillaceae</taxon>
        <taxon>Cohnella</taxon>
    </lineage>
</organism>
<reference evidence="1 2" key="1">
    <citation type="submission" date="2019-01" db="EMBL/GenBank/DDBJ databases">
        <title>Complete genome sequence of Cohnella hallensis HS21 isolated from Korean fir (Abies koreana) rhizospheric soil.</title>
        <authorList>
            <person name="Jiang L."/>
            <person name="Kang S.W."/>
            <person name="Kim S."/>
            <person name="Jung J."/>
            <person name="Kim C.Y."/>
            <person name="Kim D.H."/>
            <person name="Kim S.W."/>
            <person name="Lee J."/>
        </authorList>
    </citation>
    <scope>NUCLEOTIDE SEQUENCE [LARGE SCALE GENOMIC DNA]</scope>
    <source>
        <strain evidence="1 2">HS21</strain>
    </source>
</reference>
<protein>
    <recommendedName>
        <fullName evidence="3">DUF4238 domain-containing protein</fullName>
    </recommendedName>
</protein>
<dbReference type="AlphaFoldDB" id="A0A3T1DCP5"/>
<evidence type="ECO:0000313" key="2">
    <source>
        <dbReference type="Proteomes" id="UP000289856"/>
    </source>
</evidence>
<dbReference type="InterPro" id="IPR025332">
    <property type="entry name" value="DUF4238"/>
</dbReference>
<proteinExistence type="predicted"/>
<dbReference type="Proteomes" id="UP000289856">
    <property type="component" value="Chromosome"/>
</dbReference>
<evidence type="ECO:0000313" key="1">
    <source>
        <dbReference type="EMBL" id="BBI35872.1"/>
    </source>
</evidence>
<name>A0A3T1DCP5_9BACL</name>
<dbReference type="OrthoDB" id="581042at2"/>
<gene>
    <name evidence="1" type="ORF">KCTCHS21_52710</name>
</gene>
<evidence type="ECO:0008006" key="3">
    <source>
        <dbReference type="Google" id="ProtNLM"/>
    </source>
</evidence>